<evidence type="ECO:0000313" key="2">
    <source>
        <dbReference type="Proteomes" id="UP000828941"/>
    </source>
</evidence>
<keyword evidence="2" id="KW-1185">Reference proteome</keyword>
<protein>
    <submittedName>
        <fullName evidence="1">Uncharacterized protein</fullName>
    </submittedName>
</protein>
<dbReference type="Proteomes" id="UP000828941">
    <property type="component" value="Chromosome 2"/>
</dbReference>
<organism evidence="1 2">
    <name type="scientific">Bauhinia variegata</name>
    <name type="common">Purple orchid tree</name>
    <name type="synonym">Phanera variegata</name>
    <dbReference type="NCBI Taxonomy" id="167791"/>
    <lineage>
        <taxon>Eukaryota</taxon>
        <taxon>Viridiplantae</taxon>
        <taxon>Streptophyta</taxon>
        <taxon>Embryophyta</taxon>
        <taxon>Tracheophyta</taxon>
        <taxon>Spermatophyta</taxon>
        <taxon>Magnoliopsida</taxon>
        <taxon>eudicotyledons</taxon>
        <taxon>Gunneridae</taxon>
        <taxon>Pentapetalae</taxon>
        <taxon>rosids</taxon>
        <taxon>fabids</taxon>
        <taxon>Fabales</taxon>
        <taxon>Fabaceae</taxon>
        <taxon>Cercidoideae</taxon>
        <taxon>Cercideae</taxon>
        <taxon>Bauhiniinae</taxon>
        <taxon>Bauhinia</taxon>
    </lineage>
</organism>
<reference evidence="1 2" key="1">
    <citation type="journal article" date="2022" name="DNA Res.">
        <title>Chromosomal-level genome assembly of the orchid tree Bauhinia variegata (Leguminosae; Cercidoideae) supports the allotetraploid origin hypothesis of Bauhinia.</title>
        <authorList>
            <person name="Zhong Y."/>
            <person name="Chen Y."/>
            <person name="Zheng D."/>
            <person name="Pang J."/>
            <person name="Liu Y."/>
            <person name="Luo S."/>
            <person name="Meng S."/>
            <person name="Qian L."/>
            <person name="Wei D."/>
            <person name="Dai S."/>
            <person name="Zhou R."/>
        </authorList>
    </citation>
    <scope>NUCLEOTIDE SEQUENCE [LARGE SCALE GENOMIC DNA]</scope>
    <source>
        <strain evidence="1">BV-YZ2020</strain>
    </source>
</reference>
<proteinExistence type="predicted"/>
<dbReference type="EMBL" id="CM039427">
    <property type="protein sequence ID" value="KAI4354536.1"/>
    <property type="molecule type" value="Genomic_DNA"/>
</dbReference>
<sequence length="445" mass="48501">MFRMAAKLSRASVALAQTAKLGTIPKRSYLSSSFPQFRLFHSGLEGSVANPVAIQMINYALTHARSQKSAESYSQGLLVLEQCLSTQLSQGEDPANENAKAMVLLAMSTLLSERGDVDEAIDKLQSIQELTSSFLGLRVAAFEALVGFHLEMEKDDISSVLADKCLEQVEKQEAGSNGKGFGAINVRAKALKGLVELINGNIESAEAFFRGPHEEILCNGSVALSYGELLHAKQNFSLAKEVYQSVIQGDYGNKDVLAAGTMTLEGLMVGAMCALGQLEAHLGNFGDAEELLTKALTKAEECFGSHHPKVGVILTCIALMFKRKAVQERSSSLLIQEGLYRRAIELLKAPPLETEGAPTLVDRSDIVALARGGYAEALVVQENRKAQAEKMKNWAEAIWRNRRLSLAEALENDPASKVPVIDARIARILCYSRFLRRLLYDPVVN</sequence>
<name>A0ACB9Q178_BAUVA</name>
<evidence type="ECO:0000313" key="1">
    <source>
        <dbReference type="EMBL" id="KAI4354536.1"/>
    </source>
</evidence>
<accession>A0ACB9Q178</accession>
<comment type="caution">
    <text evidence="1">The sequence shown here is derived from an EMBL/GenBank/DDBJ whole genome shotgun (WGS) entry which is preliminary data.</text>
</comment>
<gene>
    <name evidence="1" type="ORF">L6164_003388</name>
</gene>